<feature type="region of interest" description="Disordered" evidence="10">
    <location>
        <begin position="1"/>
        <end position="32"/>
    </location>
</feature>
<dbReference type="GO" id="GO:0016887">
    <property type="term" value="F:ATP hydrolysis activity"/>
    <property type="evidence" value="ECO:0007669"/>
    <property type="project" value="InterPro"/>
</dbReference>
<keyword evidence="8" id="KW-1278">Translocase</keyword>
<evidence type="ECO:0000256" key="3">
    <source>
        <dbReference type="ARBA" id="ARBA00022448"/>
    </source>
</evidence>
<evidence type="ECO:0000256" key="8">
    <source>
        <dbReference type="ARBA" id="ARBA00022967"/>
    </source>
</evidence>
<gene>
    <name evidence="12" type="ORF">F1C12_17705</name>
</gene>
<evidence type="ECO:0000256" key="10">
    <source>
        <dbReference type="SAM" id="MobiDB-lite"/>
    </source>
</evidence>
<evidence type="ECO:0000256" key="9">
    <source>
        <dbReference type="ARBA" id="ARBA00023136"/>
    </source>
</evidence>
<evidence type="ECO:0000256" key="2">
    <source>
        <dbReference type="ARBA" id="ARBA00005417"/>
    </source>
</evidence>
<dbReference type="PANTHER" id="PTHR43297">
    <property type="entry name" value="OLIGOPEPTIDE TRANSPORT ATP-BINDING PROTEIN APPD"/>
    <property type="match status" value="1"/>
</dbReference>
<dbReference type="InterPro" id="IPR017871">
    <property type="entry name" value="ABC_transporter-like_CS"/>
</dbReference>
<comment type="similarity">
    <text evidence="2">Belongs to the ABC transporter superfamily.</text>
</comment>
<keyword evidence="4" id="KW-1003">Cell membrane</keyword>
<keyword evidence="7 12" id="KW-0067">ATP-binding</keyword>
<organism evidence="12 13">
    <name type="scientific">Leifsonia shinshuensis</name>
    <dbReference type="NCBI Taxonomy" id="150026"/>
    <lineage>
        <taxon>Bacteria</taxon>
        <taxon>Bacillati</taxon>
        <taxon>Actinomycetota</taxon>
        <taxon>Actinomycetes</taxon>
        <taxon>Micrococcales</taxon>
        <taxon>Microbacteriaceae</taxon>
        <taxon>Leifsonia</taxon>
    </lineage>
</organism>
<evidence type="ECO:0000259" key="11">
    <source>
        <dbReference type="PROSITE" id="PS50893"/>
    </source>
</evidence>
<keyword evidence="3" id="KW-0813">Transport</keyword>
<dbReference type="KEGG" id="lse:F1C12_17705"/>
<dbReference type="GO" id="GO:0005524">
    <property type="term" value="F:ATP binding"/>
    <property type="evidence" value="ECO:0007669"/>
    <property type="project" value="UniProtKB-KW"/>
</dbReference>
<protein>
    <submittedName>
        <fullName evidence="12">ABC transporter ATP-binding protein</fullName>
    </submittedName>
</protein>
<comment type="subcellular location">
    <subcellularLocation>
        <location evidence="1">Cell membrane</location>
        <topology evidence="1">Peripheral membrane protein</topology>
    </subcellularLocation>
</comment>
<dbReference type="SUPFAM" id="SSF52540">
    <property type="entry name" value="P-loop containing nucleoside triphosphate hydrolases"/>
    <property type="match status" value="1"/>
</dbReference>
<dbReference type="InterPro" id="IPR027417">
    <property type="entry name" value="P-loop_NTPase"/>
</dbReference>
<dbReference type="InterPro" id="IPR003439">
    <property type="entry name" value="ABC_transporter-like_ATP-bd"/>
</dbReference>
<dbReference type="AlphaFoldDB" id="A0A7G6YE55"/>
<reference evidence="13" key="1">
    <citation type="submission" date="2019-09" db="EMBL/GenBank/DDBJ databases">
        <title>Antimicrobial potential of Antarctic Bacteria.</title>
        <authorList>
            <person name="Benaud N."/>
            <person name="Edwards R.J."/>
            <person name="Ferrari B.C."/>
        </authorList>
    </citation>
    <scope>NUCLEOTIDE SEQUENCE [LARGE SCALE GENOMIC DNA]</scope>
    <source>
        <strain evidence="13">INR9</strain>
    </source>
</reference>
<dbReference type="PROSITE" id="PS00211">
    <property type="entry name" value="ABC_TRANSPORTER_1"/>
    <property type="match status" value="1"/>
</dbReference>
<evidence type="ECO:0000313" key="12">
    <source>
        <dbReference type="EMBL" id="QNE36770.1"/>
    </source>
</evidence>
<feature type="domain" description="ABC transporter" evidence="11">
    <location>
        <begin position="44"/>
        <end position="293"/>
    </location>
</feature>
<sequence length="319" mass="34847">MGPKPASRCRRRPEPHAHPGSTVREDSPVNRLPQQRTADEAIAVERFAVAYRTDAGLVPAVSDVSFALRRSERLAIVGESGSGKTTLAMAIAGLLSHDTAQIDYRMARVAGTPVDMRASSSVIPVRHEGVSMIFQDAMTSLDPVATIGHQFRSVLGAHGGSRRSRIRSESLQWIERVGIPNPQRVLKLRPYELSGGMRQRVMIALALCSDPAVLIADEPTSALDVVVSRRIMDLVLTLAVELGTAVIVITHDIDLARKYTDRMLVLYQGEVQDLCDTAGLAEEEHSPYTRALLDCVPRLHDHDRESLPTLARAVGREAS</sequence>
<accession>A0A7G6YE55</accession>
<evidence type="ECO:0000256" key="6">
    <source>
        <dbReference type="ARBA" id="ARBA00022741"/>
    </source>
</evidence>
<dbReference type="Gene3D" id="3.40.50.300">
    <property type="entry name" value="P-loop containing nucleotide triphosphate hydrolases"/>
    <property type="match status" value="1"/>
</dbReference>
<keyword evidence="9" id="KW-0472">Membrane</keyword>
<dbReference type="InterPro" id="IPR050388">
    <property type="entry name" value="ABC_Ni/Peptide_Import"/>
</dbReference>
<dbReference type="PROSITE" id="PS50893">
    <property type="entry name" value="ABC_TRANSPORTER_2"/>
    <property type="match status" value="1"/>
</dbReference>
<evidence type="ECO:0000256" key="7">
    <source>
        <dbReference type="ARBA" id="ARBA00022840"/>
    </source>
</evidence>
<evidence type="ECO:0000256" key="5">
    <source>
        <dbReference type="ARBA" id="ARBA00022519"/>
    </source>
</evidence>
<feature type="compositionally biased region" description="Basic and acidic residues" evidence="10">
    <location>
        <begin position="12"/>
        <end position="28"/>
    </location>
</feature>
<dbReference type="SMART" id="SM00382">
    <property type="entry name" value="AAA"/>
    <property type="match status" value="1"/>
</dbReference>
<dbReference type="PANTHER" id="PTHR43297:SF14">
    <property type="entry name" value="ATPASE AAA-TYPE CORE DOMAIN-CONTAINING PROTEIN"/>
    <property type="match status" value="1"/>
</dbReference>
<name>A0A7G6YE55_9MICO</name>
<keyword evidence="6" id="KW-0547">Nucleotide-binding</keyword>
<evidence type="ECO:0000313" key="13">
    <source>
        <dbReference type="Proteomes" id="UP000515511"/>
    </source>
</evidence>
<dbReference type="CDD" id="cd03257">
    <property type="entry name" value="ABC_NikE_OppD_transporters"/>
    <property type="match status" value="1"/>
</dbReference>
<dbReference type="EMBL" id="CP043641">
    <property type="protein sequence ID" value="QNE36770.1"/>
    <property type="molecule type" value="Genomic_DNA"/>
</dbReference>
<evidence type="ECO:0000256" key="4">
    <source>
        <dbReference type="ARBA" id="ARBA00022475"/>
    </source>
</evidence>
<keyword evidence="5" id="KW-0997">Cell inner membrane</keyword>
<proteinExistence type="inferred from homology"/>
<dbReference type="GO" id="GO:0005886">
    <property type="term" value="C:plasma membrane"/>
    <property type="evidence" value="ECO:0007669"/>
    <property type="project" value="UniProtKB-SubCell"/>
</dbReference>
<dbReference type="Proteomes" id="UP000515511">
    <property type="component" value="Chromosome"/>
</dbReference>
<evidence type="ECO:0000256" key="1">
    <source>
        <dbReference type="ARBA" id="ARBA00004202"/>
    </source>
</evidence>
<dbReference type="InterPro" id="IPR003593">
    <property type="entry name" value="AAA+_ATPase"/>
</dbReference>
<dbReference type="Pfam" id="PF00005">
    <property type="entry name" value="ABC_tran"/>
    <property type="match status" value="1"/>
</dbReference>